<dbReference type="EMBL" id="JAQOUE010000002">
    <property type="protein sequence ID" value="MDT7043711.1"/>
    <property type="molecule type" value="Genomic_DNA"/>
</dbReference>
<keyword evidence="4" id="KW-1185">Reference proteome</keyword>
<proteinExistence type="predicted"/>
<feature type="domain" description="PepSY" evidence="2">
    <location>
        <begin position="41"/>
        <end position="99"/>
    </location>
</feature>
<dbReference type="RefSeq" id="WP_313834304.1">
    <property type="nucleotide sequence ID" value="NZ_JAQOUE010000002.1"/>
</dbReference>
<evidence type="ECO:0000259" key="2">
    <source>
        <dbReference type="Pfam" id="PF03413"/>
    </source>
</evidence>
<reference evidence="3 4" key="1">
    <citation type="journal article" date="2023" name="ISME J.">
        <title>Cultivation and genomic characterization of novel and ubiquitous marine nitrite-oxidizing bacteria from the Nitrospirales.</title>
        <authorList>
            <person name="Mueller A.J."/>
            <person name="Daebeler A."/>
            <person name="Herbold C.W."/>
            <person name="Kirkegaard R.H."/>
            <person name="Daims H."/>
        </authorList>
    </citation>
    <scope>NUCLEOTIDE SEQUENCE [LARGE SCALE GENOMIC DNA]</scope>
    <source>
        <strain evidence="3 4">EB</strain>
    </source>
</reference>
<dbReference type="InterPro" id="IPR025711">
    <property type="entry name" value="PepSY"/>
</dbReference>
<protein>
    <submittedName>
        <fullName evidence="3">PepSY domain-containing protein</fullName>
    </submittedName>
</protein>
<dbReference type="Gene3D" id="3.10.450.40">
    <property type="match status" value="1"/>
</dbReference>
<sequence length="101" mass="11521">MKRSILIVSMVLLWVNPSWALFDMFTDDEQNKRDLSATAEITLQKAVIHAVNEKPGKVVEAELEKEGDRLVYEVEILGDDGKFYEVYIDAKSGKTVKMEKD</sequence>
<feature type="signal peptide" evidence="1">
    <location>
        <begin position="1"/>
        <end position="20"/>
    </location>
</feature>
<feature type="chain" id="PRO_5046274834" evidence="1">
    <location>
        <begin position="21"/>
        <end position="101"/>
    </location>
</feature>
<accession>A0ABU3KBE0</accession>
<keyword evidence="1" id="KW-0732">Signal</keyword>
<dbReference type="Pfam" id="PF03413">
    <property type="entry name" value="PepSY"/>
    <property type="match status" value="1"/>
</dbReference>
<organism evidence="3 4">
    <name type="scientific">Candidatus Nitronereus thalassa</name>
    <dbReference type="NCBI Taxonomy" id="3020898"/>
    <lineage>
        <taxon>Bacteria</taxon>
        <taxon>Pseudomonadati</taxon>
        <taxon>Nitrospirota</taxon>
        <taxon>Nitrospiria</taxon>
        <taxon>Nitrospirales</taxon>
        <taxon>Nitrospiraceae</taxon>
        <taxon>Candidatus Nitronereus</taxon>
    </lineage>
</organism>
<evidence type="ECO:0000313" key="3">
    <source>
        <dbReference type="EMBL" id="MDT7043711.1"/>
    </source>
</evidence>
<dbReference type="Proteomes" id="UP001250932">
    <property type="component" value="Unassembled WGS sequence"/>
</dbReference>
<comment type="caution">
    <text evidence="3">The sequence shown here is derived from an EMBL/GenBank/DDBJ whole genome shotgun (WGS) entry which is preliminary data.</text>
</comment>
<evidence type="ECO:0000313" key="4">
    <source>
        <dbReference type="Proteomes" id="UP001250932"/>
    </source>
</evidence>
<gene>
    <name evidence="3" type="ORF">PPG34_15260</name>
</gene>
<evidence type="ECO:0000256" key="1">
    <source>
        <dbReference type="SAM" id="SignalP"/>
    </source>
</evidence>
<name>A0ABU3KBE0_9BACT</name>